<evidence type="ECO:0000256" key="9">
    <source>
        <dbReference type="ARBA" id="ARBA00023306"/>
    </source>
</evidence>
<evidence type="ECO:0000256" key="8">
    <source>
        <dbReference type="ARBA" id="ARBA00023242"/>
    </source>
</evidence>
<dbReference type="GO" id="GO:0000981">
    <property type="term" value="F:DNA-binding transcription factor activity, RNA polymerase II-specific"/>
    <property type="evidence" value="ECO:0007669"/>
    <property type="project" value="TreeGrafter"/>
</dbReference>
<keyword evidence="6" id="KW-0010">Activator</keyword>
<keyword evidence="8 11" id="KW-0539">Nucleus</keyword>
<evidence type="ECO:0000256" key="7">
    <source>
        <dbReference type="ARBA" id="ARBA00023163"/>
    </source>
</evidence>
<dbReference type="AlphaFoldDB" id="A0A9Q0ERT3"/>
<dbReference type="OrthoDB" id="5318at2759"/>
<protein>
    <recommendedName>
        <fullName evidence="10">Transcription factor E2F7</fullName>
    </recommendedName>
</protein>
<dbReference type="FunFam" id="1.10.10.10:FF:000100">
    <property type="entry name" value="E2F transcription factor 8"/>
    <property type="match status" value="1"/>
</dbReference>
<keyword evidence="4 11" id="KW-0805">Transcription regulation</keyword>
<evidence type="ECO:0000256" key="12">
    <source>
        <dbReference type="SAM" id="MobiDB-lite"/>
    </source>
</evidence>
<proteinExistence type="inferred from homology"/>
<feature type="compositionally biased region" description="Polar residues" evidence="12">
    <location>
        <begin position="537"/>
        <end position="546"/>
    </location>
</feature>
<organism evidence="14 15">
    <name type="scientific">Muraenolepis orangiensis</name>
    <name type="common">Patagonian moray cod</name>
    <dbReference type="NCBI Taxonomy" id="630683"/>
    <lineage>
        <taxon>Eukaryota</taxon>
        <taxon>Metazoa</taxon>
        <taxon>Chordata</taxon>
        <taxon>Craniata</taxon>
        <taxon>Vertebrata</taxon>
        <taxon>Euteleostomi</taxon>
        <taxon>Actinopterygii</taxon>
        <taxon>Neopterygii</taxon>
        <taxon>Teleostei</taxon>
        <taxon>Neoteleostei</taxon>
        <taxon>Acanthomorphata</taxon>
        <taxon>Zeiogadaria</taxon>
        <taxon>Gadariae</taxon>
        <taxon>Gadiformes</taxon>
        <taxon>Muraenolepidoidei</taxon>
        <taxon>Muraenolepididae</taxon>
        <taxon>Muraenolepis</taxon>
    </lineage>
</organism>
<feature type="compositionally biased region" description="Basic and acidic residues" evidence="12">
    <location>
        <begin position="284"/>
        <end position="293"/>
    </location>
</feature>
<accession>A0A9Q0ERT3</accession>
<evidence type="ECO:0000256" key="11">
    <source>
        <dbReference type="RuleBase" id="RU003796"/>
    </source>
</evidence>
<dbReference type="PANTHER" id="PTHR12081:SF25">
    <property type="entry name" value="TRANSCRIPTION FACTOR E2F7"/>
    <property type="match status" value="1"/>
</dbReference>
<evidence type="ECO:0000313" key="14">
    <source>
        <dbReference type="EMBL" id="KAJ3612314.1"/>
    </source>
</evidence>
<evidence type="ECO:0000256" key="3">
    <source>
        <dbReference type="ARBA" id="ARBA00022491"/>
    </source>
</evidence>
<comment type="subcellular location">
    <subcellularLocation>
        <location evidence="1 11">Nucleus</location>
    </subcellularLocation>
</comment>
<reference evidence="14" key="1">
    <citation type="submission" date="2022-07" db="EMBL/GenBank/DDBJ databases">
        <title>Chromosome-level genome of Muraenolepis orangiensis.</title>
        <authorList>
            <person name="Kim J."/>
        </authorList>
    </citation>
    <scope>NUCLEOTIDE SEQUENCE</scope>
    <source>
        <strain evidence="14">KU_S4_2022</strain>
        <tissue evidence="14">Muscle</tissue>
    </source>
</reference>
<evidence type="ECO:0000259" key="13">
    <source>
        <dbReference type="SMART" id="SM01372"/>
    </source>
</evidence>
<keyword evidence="7 11" id="KW-0804">Transcription</keyword>
<dbReference type="InterPro" id="IPR036390">
    <property type="entry name" value="WH_DNA-bd_sf"/>
</dbReference>
<evidence type="ECO:0000256" key="4">
    <source>
        <dbReference type="ARBA" id="ARBA00023015"/>
    </source>
</evidence>
<dbReference type="GO" id="GO:0090575">
    <property type="term" value="C:RNA polymerase II transcription regulator complex"/>
    <property type="evidence" value="ECO:0007669"/>
    <property type="project" value="TreeGrafter"/>
</dbReference>
<keyword evidence="9" id="KW-0131">Cell cycle</keyword>
<feature type="domain" description="E2F/DP family winged-helix DNA-binding" evidence="13">
    <location>
        <begin position="179"/>
        <end position="261"/>
    </location>
</feature>
<sequence>MFCVSLKDLSSPERTTHLPGDVHRSGKAQKENICTALPSLADPLTPTDPLTPVKHTGDTPLPEPWTPTANLKMLISAASPDIRQMRQRFLALYPDYPQDNVSISLDEVAASLGVERRRIYDIINVLESLTMVDREAKNRYTWYGRRRLHARLGQLQRLAQQQGCSPAPFEDGDGAMANRKDKSLRLMSERFVSLFLVSESRSITLENAARLLIDQQATSHSKYKTKVRRLYDIANVLTSLALIRKVHVQDQGRKPAFQWLGPVHFRPPGVAMAADAQPGGVSHSDLEARRTDHSSFNAPPTRSTAHRLVNSAPCSPTSRPAAVSQQPLDCSRHAPLDLGYANEAGSAPSLHPEDDSSPNHRLAYLPSLSQPSVVLLYEGQRCWAQPSHYLYVPRETGLNNINFLLSASQSAAGLSLPYLLIPPSPLGFLSPAANFLVGEAGPYGPPGAELGATLVPLPPPSPEQSETYDLSKPRPLTPCTPKEATPTLRGSGSFFQTPMTLDSVVPAAGGRRKRGSAQRRLDVGHAPASREPITALGSPTRTRPHI</sequence>
<feature type="compositionally biased region" description="Polar residues" evidence="12">
    <location>
        <begin position="294"/>
        <end position="303"/>
    </location>
</feature>
<feature type="compositionally biased region" description="Polar residues" evidence="12">
    <location>
        <begin position="312"/>
        <end position="327"/>
    </location>
</feature>
<evidence type="ECO:0000313" key="15">
    <source>
        <dbReference type="Proteomes" id="UP001148018"/>
    </source>
</evidence>
<evidence type="ECO:0000256" key="10">
    <source>
        <dbReference type="ARBA" id="ARBA00039675"/>
    </source>
</evidence>
<gene>
    <name evidence="14" type="ORF">NHX12_020590</name>
</gene>
<feature type="region of interest" description="Disordered" evidence="12">
    <location>
        <begin position="341"/>
        <end position="362"/>
    </location>
</feature>
<evidence type="ECO:0000256" key="2">
    <source>
        <dbReference type="ARBA" id="ARBA00010940"/>
    </source>
</evidence>
<dbReference type="PANTHER" id="PTHR12081">
    <property type="entry name" value="TRANSCRIPTION FACTOR E2F"/>
    <property type="match status" value="1"/>
</dbReference>
<dbReference type="SUPFAM" id="SSF46785">
    <property type="entry name" value="Winged helix' DNA-binding domain"/>
    <property type="match status" value="2"/>
</dbReference>
<keyword evidence="3" id="KW-0678">Repressor</keyword>
<dbReference type="EMBL" id="JANIIK010000036">
    <property type="protein sequence ID" value="KAJ3612314.1"/>
    <property type="molecule type" value="Genomic_DNA"/>
</dbReference>
<dbReference type="InterPro" id="IPR003316">
    <property type="entry name" value="E2F_WHTH_DNA-bd_dom"/>
</dbReference>
<comment type="similarity">
    <text evidence="2 11">Belongs to the E2F/DP family.</text>
</comment>
<dbReference type="SMART" id="SM01372">
    <property type="entry name" value="E2F_TDP"/>
    <property type="match status" value="2"/>
</dbReference>
<feature type="compositionally biased region" description="Polar residues" evidence="12">
    <location>
        <begin position="488"/>
        <end position="500"/>
    </location>
</feature>
<keyword evidence="15" id="KW-1185">Reference proteome</keyword>
<dbReference type="InterPro" id="IPR036388">
    <property type="entry name" value="WH-like_DNA-bd_sf"/>
</dbReference>
<name>A0A9Q0ERT3_9TELE</name>
<evidence type="ECO:0000256" key="6">
    <source>
        <dbReference type="ARBA" id="ARBA00023159"/>
    </source>
</evidence>
<evidence type="ECO:0000256" key="5">
    <source>
        <dbReference type="ARBA" id="ARBA00023125"/>
    </source>
</evidence>
<dbReference type="Proteomes" id="UP001148018">
    <property type="component" value="Unassembled WGS sequence"/>
</dbReference>
<feature type="region of interest" description="Disordered" evidence="12">
    <location>
        <begin position="270"/>
        <end position="327"/>
    </location>
</feature>
<comment type="caution">
    <text evidence="14">The sequence shown here is derived from an EMBL/GenBank/DDBJ whole genome shotgun (WGS) entry which is preliminary data.</text>
</comment>
<dbReference type="Gene3D" id="1.10.10.10">
    <property type="entry name" value="Winged helix-like DNA-binding domain superfamily/Winged helix DNA-binding domain"/>
    <property type="match status" value="2"/>
</dbReference>
<evidence type="ECO:0000256" key="1">
    <source>
        <dbReference type="ARBA" id="ARBA00004123"/>
    </source>
</evidence>
<dbReference type="GO" id="GO:0000978">
    <property type="term" value="F:RNA polymerase II cis-regulatory region sequence-specific DNA binding"/>
    <property type="evidence" value="ECO:0007669"/>
    <property type="project" value="InterPro"/>
</dbReference>
<dbReference type="Pfam" id="PF02319">
    <property type="entry name" value="WHD_E2F_TDP"/>
    <property type="match status" value="2"/>
</dbReference>
<keyword evidence="5 11" id="KW-0238">DNA-binding</keyword>
<dbReference type="InterPro" id="IPR015633">
    <property type="entry name" value="E2F"/>
</dbReference>
<feature type="region of interest" description="Disordered" evidence="12">
    <location>
        <begin position="450"/>
        <end position="546"/>
    </location>
</feature>
<feature type="domain" description="E2F/DP family winged-helix DNA-binding" evidence="13">
    <location>
        <begin position="83"/>
        <end position="144"/>
    </location>
</feature>